<keyword evidence="3" id="KW-1185">Reference proteome</keyword>
<protein>
    <submittedName>
        <fullName evidence="2">Uncharacterized protein</fullName>
    </submittedName>
</protein>
<accession>A0AAN8EP31</accession>
<proteinExistence type="predicted"/>
<dbReference type="Proteomes" id="UP001331761">
    <property type="component" value="Unassembled WGS sequence"/>
</dbReference>
<comment type="caution">
    <text evidence="2">The sequence shown here is derived from an EMBL/GenBank/DDBJ whole genome shotgun (WGS) entry which is preliminary data.</text>
</comment>
<dbReference type="AlphaFoldDB" id="A0AAN8EP31"/>
<evidence type="ECO:0000313" key="3">
    <source>
        <dbReference type="Proteomes" id="UP001331761"/>
    </source>
</evidence>
<dbReference type="EMBL" id="WIXE01024938">
    <property type="protein sequence ID" value="KAK5965166.1"/>
    <property type="molecule type" value="Genomic_DNA"/>
</dbReference>
<organism evidence="2 3">
    <name type="scientific">Trichostrongylus colubriformis</name>
    <name type="common">Black scour worm</name>
    <dbReference type="NCBI Taxonomy" id="6319"/>
    <lineage>
        <taxon>Eukaryota</taxon>
        <taxon>Metazoa</taxon>
        <taxon>Ecdysozoa</taxon>
        <taxon>Nematoda</taxon>
        <taxon>Chromadorea</taxon>
        <taxon>Rhabditida</taxon>
        <taxon>Rhabditina</taxon>
        <taxon>Rhabditomorpha</taxon>
        <taxon>Strongyloidea</taxon>
        <taxon>Trichostrongylidae</taxon>
        <taxon>Trichostrongylus</taxon>
    </lineage>
</organism>
<evidence type="ECO:0000256" key="1">
    <source>
        <dbReference type="SAM" id="MobiDB-lite"/>
    </source>
</evidence>
<evidence type="ECO:0000313" key="2">
    <source>
        <dbReference type="EMBL" id="KAK5965166.1"/>
    </source>
</evidence>
<gene>
    <name evidence="2" type="ORF">GCK32_014905</name>
</gene>
<reference evidence="2 3" key="1">
    <citation type="submission" date="2019-10" db="EMBL/GenBank/DDBJ databases">
        <title>Assembly and Annotation for the nematode Trichostrongylus colubriformis.</title>
        <authorList>
            <person name="Martin J."/>
        </authorList>
    </citation>
    <scope>NUCLEOTIDE SEQUENCE [LARGE SCALE GENOMIC DNA]</scope>
    <source>
        <strain evidence="2">G859</strain>
        <tissue evidence="2">Whole worm</tissue>
    </source>
</reference>
<feature type="compositionally biased region" description="Polar residues" evidence="1">
    <location>
        <begin position="99"/>
        <end position="108"/>
    </location>
</feature>
<sequence length="108" mass="12166">MGFGSMDSFIAHRARHKRNGSLNRIIPPGFTASDVEMNHRCMGLLLLIGCAASMGPVIRNDRHYYKTLRRGQRSSRFIHPKSDEISGGVQRRVEKLDKNQTSVDSHST</sequence>
<feature type="region of interest" description="Disordered" evidence="1">
    <location>
        <begin position="72"/>
        <end position="108"/>
    </location>
</feature>
<name>A0AAN8EP31_TRICO</name>